<evidence type="ECO:0000313" key="3">
    <source>
        <dbReference type="EMBL" id="MBQ0936426.1"/>
    </source>
</evidence>
<dbReference type="InterPro" id="IPR025357">
    <property type="entry name" value="DUF4261"/>
</dbReference>
<dbReference type="EMBL" id="JAGQDG010000005">
    <property type="protein sequence ID" value="MBQ0936426.1"/>
    <property type="molecule type" value="Genomic_DNA"/>
</dbReference>
<proteinExistence type="predicted"/>
<gene>
    <name evidence="3" type="ORF">KAK11_13880</name>
</gene>
<comment type="caution">
    <text evidence="3">The sequence shown here is derived from an EMBL/GenBank/DDBJ whole genome shotgun (WGS) entry which is preliminary data.</text>
</comment>
<reference evidence="3 4" key="1">
    <citation type="submission" date="2021-04" db="EMBL/GenBank/DDBJ databases">
        <title>The genome sequence of type strain Ideonella paludis KCTC 32238.</title>
        <authorList>
            <person name="Liu Y."/>
        </authorList>
    </citation>
    <scope>NUCLEOTIDE SEQUENCE [LARGE SCALE GENOMIC DNA]</scope>
    <source>
        <strain evidence="3 4">KCTC 32238</strain>
    </source>
</reference>
<evidence type="ECO:0000256" key="1">
    <source>
        <dbReference type="SAM" id="SignalP"/>
    </source>
</evidence>
<dbReference type="Proteomes" id="UP000672097">
    <property type="component" value="Unassembled WGS sequence"/>
</dbReference>
<name>A0ABS5E031_9BURK</name>
<keyword evidence="1" id="KW-0732">Signal</keyword>
<feature type="domain" description="DUF4261" evidence="2">
    <location>
        <begin position="195"/>
        <end position="259"/>
    </location>
</feature>
<protein>
    <submittedName>
        <fullName evidence="3">DUF4261 domain-containing protein</fullName>
    </submittedName>
</protein>
<feature type="signal peptide" evidence="1">
    <location>
        <begin position="1"/>
        <end position="19"/>
    </location>
</feature>
<dbReference type="Pfam" id="PF14080">
    <property type="entry name" value="DUF4261"/>
    <property type="match status" value="1"/>
</dbReference>
<accession>A0ABS5E031</accession>
<keyword evidence="4" id="KW-1185">Reference proteome</keyword>
<sequence>MRSILFILALLSLVLSAQASETESKSTVSIVLLAEPKLPSARQFQQELASRLAGRLKITGVEHEDADAIALRVGEAIVLVRLVPKPAPEALIKDLCVNAWYWRQACEATSGHRAQAVVGVMQSSLDALDTRLLLTDAVSAVMNDNAIASYWLASLQSRDAFLRKSAKISREEPPIWLWVNFRITNDAEKGFSLSTSGMDQLGLNEIEAKDVNRSGREVFPLLLGMAQYLASKGPVIKDGETIGDSPQLNIRVHQGKSYWRDGLNVYRVTWPK</sequence>
<evidence type="ECO:0000259" key="2">
    <source>
        <dbReference type="Pfam" id="PF14080"/>
    </source>
</evidence>
<feature type="chain" id="PRO_5045364000" evidence="1">
    <location>
        <begin position="20"/>
        <end position="272"/>
    </location>
</feature>
<evidence type="ECO:0000313" key="4">
    <source>
        <dbReference type="Proteomes" id="UP000672097"/>
    </source>
</evidence>
<organism evidence="3 4">
    <name type="scientific">Ideonella paludis</name>
    <dbReference type="NCBI Taxonomy" id="1233411"/>
    <lineage>
        <taxon>Bacteria</taxon>
        <taxon>Pseudomonadati</taxon>
        <taxon>Pseudomonadota</taxon>
        <taxon>Betaproteobacteria</taxon>
        <taxon>Burkholderiales</taxon>
        <taxon>Sphaerotilaceae</taxon>
        <taxon>Ideonella</taxon>
    </lineage>
</organism>